<evidence type="ECO:0000313" key="2">
    <source>
        <dbReference type="EMBL" id="KAK9699887.1"/>
    </source>
</evidence>
<dbReference type="Proteomes" id="UP001443914">
    <property type="component" value="Unassembled WGS sequence"/>
</dbReference>
<reference evidence="2" key="1">
    <citation type="submission" date="2024-03" db="EMBL/GenBank/DDBJ databases">
        <title>WGS assembly of Saponaria officinalis var. Norfolk2.</title>
        <authorList>
            <person name="Jenkins J."/>
            <person name="Shu S."/>
            <person name="Grimwood J."/>
            <person name="Barry K."/>
            <person name="Goodstein D."/>
            <person name="Schmutz J."/>
            <person name="Leebens-Mack J."/>
            <person name="Osbourn A."/>
        </authorList>
    </citation>
    <scope>NUCLEOTIDE SEQUENCE [LARGE SCALE GENOMIC DNA]</scope>
    <source>
        <strain evidence="2">JIC</strain>
    </source>
</reference>
<dbReference type="GO" id="GO:0042795">
    <property type="term" value="P:snRNA transcription by RNA polymerase II"/>
    <property type="evidence" value="ECO:0007669"/>
    <property type="project" value="TreeGrafter"/>
</dbReference>
<dbReference type="PANTHER" id="PTHR15131">
    <property type="entry name" value="SMALL NUCLEAR RNA ACTIVATING COMPLEX, POLYPEPTIDE 1"/>
    <property type="match status" value="1"/>
</dbReference>
<feature type="region of interest" description="Disordered" evidence="1">
    <location>
        <begin position="271"/>
        <end position="308"/>
    </location>
</feature>
<protein>
    <recommendedName>
        <fullName evidence="4">Small nuclear RNA activating complex (SNAPc), subunit SNAP43</fullName>
    </recommendedName>
</protein>
<dbReference type="GO" id="GO:0042796">
    <property type="term" value="P:snRNA transcription by RNA polymerase III"/>
    <property type="evidence" value="ECO:0007669"/>
    <property type="project" value="TreeGrafter"/>
</dbReference>
<evidence type="ECO:0000313" key="3">
    <source>
        <dbReference type="Proteomes" id="UP001443914"/>
    </source>
</evidence>
<dbReference type="EMBL" id="JBDFQZ010000008">
    <property type="protein sequence ID" value="KAK9699887.1"/>
    <property type="molecule type" value="Genomic_DNA"/>
</dbReference>
<comment type="caution">
    <text evidence="2">The sequence shown here is derived from an EMBL/GenBank/DDBJ whole genome shotgun (WGS) entry which is preliminary data.</text>
</comment>
<gene>
    <name evidence="2" type="ORF">RND81_08G201900</name>
</gene>
<evidence type="ECO:0000256" key="1">
    <source>
        <dbReference type="SAM" id="MobiDB-lite"/>
    </source>
</evidence>
<organism evidence="2 3">
    <name type="scientific">Saponaria officinalis</name>
    <name type="common">Common soapwort</name>
    <name type="synonym">Lychnis saponaria</name>
    <dbReference type="NCBI Taxonomy" id="3572"/>
    <lineage>
        <taxon>Eukaryota</taxon>
        <taxon>Viridiplantae</taxon>
        <taxon>Streptophyta</taxon>
        <taxon>Embryophyta</taxon>
        <taxon>Tracheophyta</taxon>
        <taxon>Spermatophyta</taxon>
        <taxon>Magnoliopsida</taxon>
        <taxon>eudicotyledons</taxon>
        <taxon>Gunneridae</taxon>
        <taxon>Pentapetalae</taxon>
        <taxon>Caryophyllales</taxon>
        <taxon>Caryophyllaceae</taxon>
        <taxon>Caryophylleae</taxon>
        <taxon>Saponaria</taxon>
    </lineage>
</organism>
<accession>A0AAW1J8Z2</accession>
<sequence>MDLSPFKLDIDELVKEFAEGEHKTLADMKKIWLRRKFSYIFEAQLPTNLALFMQTLYSHSVSNMTSNKSISHRVGSLYCLYCLYETQPFKPPYKIYLSLGGLQGLRALVTVANEMGIRAVSAIIKRMLEKDVFLFGYVDINDYSDKERIKELVNVQNACIKKMQEKLLTGTDMEPYLHMDLGMELDLEVLTKISAEYARSKSLAIQEAGNVVDVENIRHLGDERPTIGYEVEKINEEWDNQKEVFSQLTASSEQHRRGESEQLMLLPATQQNLGDDEQQPESFMKLLMGEKSPRANGDDDMEEDDFDYAKDLETQLFEDL</sequence>
<proteinExistence type="predicted"/>
<dbReference type="AlphaFoldDB" id="A0AAW1J8Z2"/>
<dbReference type="PANTHER" id="PTHR15131:SF3">
    <property type="entry name" value="SNRNA-ACTIVATING PROTEIN COMPLEX SUBUNIT 1"/>
    <property type="match status" value="1"/>
</dbReference>
<dbReference type="InterPro" id="IPR019188">
    <property type="entry name" value="SNAPC1"/>
</dbReference>
<keyword evidence="3" id="KW-1185">Reference proteome</keyword>
<evidence type="ECO:0008006" key="4">
    <source>
        <dbReference type="Google" id="ProtNLM"/>
    </source>
</evidence>
<dbReference type="Pfam" id="PF09808">
    <property type="entry name" value="SNAPC1"/>
    <property type="match status" value="1"/>
</dbReference>
<dbReference type="GO" id="GO:0019185">
    <property type="term" value="C:snRNA-activating protein complex"/>
    <property type="evidence" value="ECO:0007669"/>
    <property type="project" value="TreeGrafter"/>
</dbReference>
<name>A0AAW1J8Z2_SAPOF</name>
<dbReference type="GO" id="GO:0043565">
    <property type="term" value="F:sequence-specific DNA binding"/>
    <property type="evidence" value="ECO:0007669"/>
    <property type="project" value="TreeGrafter"/>
</dbReference>